<dbReference type="RefSeq" id="WP_133741598.1">
    <property type="nucleotide sequence ID" value="NZ_SNYN01000007.1"/>
</dbReference>
<sequence>MIIVGVQPASGKREILFFNGVGVALMSTDWLSGLRVGRASVGELSAKFPQLADSSPTEKRGFSLESGNFSGFVLGLSMRRKSLSPGETFEEALSRDGLSDVLVSDYET</sequence>
<keyword evidence="2" id="KW-1185">Reference proteome</keyword>
<reference evidence="1 2" key="1">
    <citation type="submission" date="2019-03" db="EMBL/GenBank/DDBJ databases">
        <title>Genomic Encyclopedia of Type Strains, Phase IV (KMG-IV): sequencing the most valuable type-strain genomes for metagenomic binning, comparative biology and taxonomic classification.</title>
        <authorList>
            <person name="Goeker M."/>
        </authorList>
    </citation>
    <scope>NUCLEOTIDE SEQUENCE [LARGE SCALE GENOMIC DNA]</scope>
    <source>
        <strain evidence="1 2">DSM 46770</strain>
    </source>
</reference>
<gene>
    <name evidence="1" type="ORF">EV190_10780</name>
</gene>
<dbReference type="Proteomes" id="UP000295281">
    <property type="component" value="Unassembled WGS sequence"/>
</dbReference>
<protein>
    <submittedName>
        <fullName evidence="1">Uncharacterized protein</fullName>
    </submittedName>
</protein>
<organism evidence="1 2">
    <name type="scientific">Actinorugispora endophytica</name>
    <dbReference type="NCBI Taxonomy" id="1605990"/>
    <lineage>
        <taxon>Bacteria</taxon>
        <taxon>Bacillati</taxon>
        <taxon>Actinomycetota</taxon>
        <taxon>Actinomycetes</taxon>
        <taxon>Streptosporangiales</taxon>
        <taxon>Nocardiopsidaceae</taxon>
        <taxon>Actinorugispora</taxon>
    </lineage>
</organism>
<name>A0A4R6V157_9ACTN</name>
<dbReference type="AlphaFoldDB" id="A0A4R6V157"/>
<proteinExistence type="predicted"/>
<accession>A0A4R6V157</accession>
<comment type="caution">
    <text evidence="1">The sequence shown here is derived from an EMBL/GenBank/DDBJ whole genome shotgun (WGS) entry which is preliminary data.</text>
</comment>
<evidence type="ECO:0000313" key="1">
    <source>
        <dbReference type="EMBL" id="TDQ52248.1"/>
    </source>
</evidence>
<dbReference type="EMBL" id="SNYN01000007">
    <property type="protein sequence ID" value="TDQ52248.1"/>
    <property type="molecule type" value="Genomic_DNA"/>
</dbReference>
<evidence type="ECO:0000313" key="2">
    <source>
        <dbReference type="Proteomes" id="UP000295281"/>
    </source>
</evidence>